<reference evidence="2" key="2">
    <citation type="submission" date="2012-03" db="EMBL/GenBank/DDBJ databases">
        <authorList>
            <person name="Koskinen P."/>
            <person name="Laine P."/>
            <person name="Niemi O."/>
            <person name="Nykyri J."/>
            <person name="Harjunpaa H."/>
            <person name="Auvinen P."/>
            <person name="Paulin L."/>
            <person name="Pirhonen M."/>
            <person name="Palva T."/>
            <person name="Holm L."/>
        </authorList>
    </citation>
    <scope>NUCLEOTIDE SEQUENCE</scope>
    <source>
        <strain evidence="2">SCC3193</strain>
    </source>
</reference>
<accession>A0A0H3I1N0</accession>
<dbReference type="Pfam" id="PF13503">
    <property type="entry name" value="DUF4123"/>
    <property type="match status" value="1"/>
</dbReference>
<dbReference type="STRING" id="1905730.W5S_0360"/>
<reference evidence="2 4" key="1">
    <citation type="journal article" date="2012" name="J. Bacteriol.">
        <title>Genome sequence of Pectobacterium sp. strain SCC3193.</title>
        <authorList>
            <person name="Koskinen J.P."/>
            <person name="Laine P."/>
            <person name="Niemi O."/>
            <person name="Nykyri J."/>
            <person name="Harjunpaa H."/>
            <person name="Auvinen P."/>
            <person name="Paulin L."/>
            <person name="Pirhonen M."/>
            <person name="Palva T."/>
            <person name="Holm L."/>
        </authorList>
    </citation>
    <scope>NUCLEOTIDE SEQUENCE [LARGE SCALE GENOMIC DNA]</scope>
    <source>
        <strain evidence="2 4">SCC3193</strain>
    </source>
</reference>
<dbReference type="PATRIC" id="fig|1166016.3.peg.361"/>
<sequence>MSKLTQWAIVDAAIEPELFSMLEQLDPPHVSLYAEPIPEDIGRLAPHLVQVDDRVSQWLKRRKTPWGILLESKVEMKVLRQHLRKYLHVQIPNEEKPVFFRFYDPKNIWSLCDVLTEWELFCFMGPIEKVVTDYNGMIREENFNAVRTQFPLMAKSRLKFLKFSSSQFDALNKLAEIRYVDDLVSKTLIKYKEKIHHVYNSSNQDDPNQDFYFHQDSQDYPETFSVKYLVSEIYSFCKENNINDERSIFGLINLFIEKDCYSLEQLPESWRDTLRREGLPGYYRVDNLLKDVLGKYPS</sequence>
<dbReference type="Proteomes" id="UP001194579">
    <property type="component" value="Unassembled WGS sequence"/>
</dbReference>
<evidence type="ECO:0000313" key="2">
    <source>
        <dbReference type="EMBL" id="AFI88487.1"/>
    </source>
</evidence>
<dbReference type="RefSeq" id="WP_014698537.1">
    <property type="nucleotide sequence ID" value="NC_017845.1"/>
</dbReference>
<reference evidence="3" key="4">
    <citation type="submission" date="2024-05" db="EMBL/GenBank/DDBJ databases">
        <title>Identification of Pectobacterium versatile causing blackleg of potato from New York State with a whole genome sequencing approach.</title>
        <authorList>
            <person name="Ma X."/>
            <person name="Swingle B."/>
        </authorList>
    </citation>
    <scope>NUCLEOTIDE SEQUENCE</scope>
    <source>
        <strain evidence="3">NY1588A</strain>
    </source>
</reference>
<proteinExistence type="predicted"/>
<protein>
    <submittedName>
        <fullName evidence="3">DUF4123 domain-containing protein</fullName>
    </submittedName>
    <submittedName>
        <fullName evidence="2">Type VI secretion system protein</fullName>
    </submittedName>
</protein>
<dbReference type="EMBL" id="CP003415">
    <property type="protein sequence ID" value="AFI88487.1"/>
    <property type="molecule type" value="Genomic_DNA"/>
</dbReference>
<reference evidence="5" key="3">
    <citation type="submission" date="2023-07" db="EMBL/GenBank/DDBJ databases">
        <title>Identification of Pectobacterium versatile causing blackleg of potato from New York State with a whole genome sequencing approach.</title>
        <authorList>
            <person name="Ma X."/>
            <person name="Swingle B."/>
        </authorList>
    </citation>
    <scope>NUCLEOTIDE SEQUENCE [LARGE SCALE GENOMIC DNA]</scope>
    <source>
        <strain evidence="5">NY1588A</strain>
    </source>
</reference>
<gene>
    <name evidence="2" type="ordered locus">W5S_0360</name>
    <name evidence="3" type="ORF">F6Q06_23385</name>
</gene>
<dbReference type="EMBL" id="WABS01000092">
    <property type="protein sequence ID" value="MBI0557392.1"/>
    <property type="molecule type" value="Genomic_DNA"/>
</dbReference>
<keyword evidence="5" id="KW-1185">Reference proteome</keyword>
<dbReference type="HOGENOM" id="CLU_081283_0_0_6"/>
<organism evidence="2 4">
    <name type="scientific">Pectobacterium parmentieri</name>
    <dbReference type="NCBI Taxonomy" id="1905730"/>
    <lineage>
        <taxon>Bacteria</taxon>
        <taxon>Pseudomonadati</taxon>
        <taxon>Pseudomonadota</taxon>
        <taxon>Gammaproteobacteria</taxon>
        <taxon>Enterobacterales</taxon>
        <taxon>Pectobacteriaceae</taxon>
        <taxon>Pectobacterium</taxon>
    </lineage>
</organism>
<feature type="domain" description="DUF4123" evidence="1">
    <location>
        <begin position="7"/>
        <end position="119"/>
    </location>
</feature>
<dbReference type="eggNOG" id="ENOG5032R43">
    <property type="taxonomic scope" value="Bacteria"/>
</dbReference>
<dbReference type="Proteomes" id="UP000008044">
    <property type="component" value="Chromosome"/>
</dbReference>
<evidence type="ECO:0000313" key="4">
    <source>
        <dbReference type="Proteomes" id="UP000008044"/>
    </source>
</evidence>
<name>A0A0H3I1N0_PECPM</name>
<dbReference type="AlphaFoldDB" id="A0A0H3I1N0"/>
<evidence type="ECO:0000313" key="5">
    <source>
        <dbReference type="Proteomes" id="UP001194579"/>
    </source>
</evidence>
<dbReference type="InterPro" id="IPR025391">
    <property type="entry name" value="DUF4123"/>
</dbReference>
<evidence type="ECO:0000313" key="3">
    <source>
        <dbReference type="EMBL" id="MBI0557392.1"/>
    </source>
</evidence>
<evidence type="ECO:0000259" key="1">
    <source>
        <dbReference type="Pfam" id="PF13503"/>
    </source>
</evidence>
<dbReference type="KEGG" id="pec:W5S_0360"/>